<evidence type="ECO:0000256" key="1">
    <source>
        <dbReference type="ARBA" id="ARBA00001946"/>
    </source>
</evidence>
<protein>
    <recommendedName>
        <fullName evidence="5">glutathione synthase</fullName>
        <ecNumber evidence="5">6.3.2.3</ecNumber>
    </recommendedName>
    <alternativeName>
        <fullName evidence="12">Glutathione synthase</fullName>
    </alternativeName>
</protein>
<evidence type="ECO:0000256" key="7">
    <source>
        <dbReference type="ARBA" id="ARBA00022684"/>
    </source>
</evidence>
<evidence type="ECO:0000256" key="8">
    <source>
        <dbReference type="ARBA" id="ARBA00022723"/>
    </source>
</evidence>
<evidence type="ECO:0000256" key="9">
    <source>
        <dbReference type="ARBA" id="ARBA00022741"/>
    </source>
</evidence>
<evidence type="ECO:0000256" key="10">
    <source>
        <dbReference type="ARBA" id="ARBA00022840"/>
    </source>
</evidence>
<evidence type="ECO:0000313" key="16">
    <source>
        <dbReference type="Proteomes" id="UP000052943"/>
    </source>
</evidence>
<evidence type="ECO:0000259" key="14">
    <source>
        <dbReference type="Pfam" id="PF03199"/>
    </source>
</evidence>
<feature type="region of interest" description="Disordered" evidence="13">
    <location>
        <begin position="562"/>
        <end position="634"/>
    </location>
</feature>
<dbReference type="Gene3D" id="3.40.50.1760">
    <property type="entry name" value="Glutathione synthase, substrate-binding domain superfamily, eukaryotic"/>
    <property type="match status" value="1"/>
</dbReference>
<dbReference type="Gene3D" id="3.30.470.20">
    <property type="entry name" value="ATP-grasp fold, B domain"/>
    <property type="match status" value="1"/>
</dbReference>
<dbReference type="UniPathway" id="UPA00142">
    <property type="reaction ID" value="UER00210"/>
</dbReference>
<dbReference type="OrthoDB" id="2020073at2759"/>
<organism evidence="15 16">
    <name type="scientific">Phytophthora nicotianae</name>
    <name type="common">Potato buckeye rot agent</name>
    <name type="synonym">Phytophthora parasitica</name>
    <dbReference type="NCBI Taxonomy" id="4792"/>
    <lineage>
        <taxon>Eukaryota</taxon>
        <taxon>Sar</taxon>
        <taxon>Stramenopiles</taxon>
        <taxon>Oomycota</taxon>
        <taxon>Peronosporomycetes</taxon>
        <taxon>Peronosporales</taxon>
        <taxon>Peronosporaceae</taxon>
        <taxon>Phytophthora</taxon>
    </lineage>
</organism>
<dbReference type="GO" id="GO:0043295">
    <property type="term" value="F:glutathione binding"/>
    <property type="evidence" value="ECO:0007669"/>
    <property type="project" value="TreeGrafter"/>
</dbReference>
<comment type="subunit">
    <text evidence="4">Homodimer.</text>
</comment>
<dbReference type="InterPro" id="IPR004887">
    <property type="entry name" value="GSH_synth_subst-bd"/>
</dbReference>
<comment type="similarity">
    <text evidence="3">Belongs to the eukaryotic GSH synthase family.</text>
</comment>
<name>A0A0W8CA28_PHYNI</name>
<gene>
    <name evidence="15" type="ORF">AM587_10015349</name>
</gene>
<feature type="compositionally biased region" description="Polar residues" evidence="13">
    <location>
        <begin position="573"/>
        <end position="590"/>
    </location>
</feature>
<dbReference type="InterPro" id="IPR014709">
    <property type="entry name" value="Glutathione_synthase_C_euk"/>
</dbReference>
<dbReference type="EMBL" id="LNFO01004495">
    <property type="protein sequence ID" value="KUF80933.1"/>
    <property type="molecule type" value="Genomic_DNA"/>
</dbReference>
<keyword evidence="10" id="KW-0067">ATP-binding</keyword>
<dbReference type="PANTHER" id="PTHR11130">
    <property type="entry name" value="GLUTATHIONE SYNTHETASE"/>
    <property type="match status" value="1"/>
</dbReference>
<keyword evidence="6" id="KW-0436">Ligase</keyword>
<keyword evidence="7" id="KW-0317">Glutathione biosynthesis</keyword>
<dbReference type="Gene3D" id="1.10.1080.10">
    <property type="entry name" value="Glutathione Synthetase, Chain A, domain 3"/>
    <property type="match status" value="1"/>
</dbReference>
<dbReference type="SUPFAM" id="SSF52440">
    <property type="entry name" value="PreATP-grasp domain"/>
    <property type="match status" value="1"/>
</dbReference>
<dbReference type="GO" id="GO:0004363">
    <property type="term" value="F:glutathione synthase activity"/>
    <property type="evidence" value="ECO:0007669"/>
    <property type="project" value="UniProtKB-EC"/>
</dbReference>
<dbReference type="GO" id="GO:0005829">
    <property type="term" value="C:cytosol"/>
    <property type="evidence" value="ECO:0007669"/>
    <property type="project" value="TreeGrafter"/>
</dbReference>
<proteinExistence type="inferred from homology"/>
<keyword evidence="8" id="KW-0479">Metal-binding</keyword>
<comment type="cofactor">
    <cofactor evidence="1">
        <name>Mg(2+)</name>
        <dbReference type="ChEBI" id="CHEBI:18420"/>
    </cofactor>
</comment>
<keyword evidence="9" id="KW-0547">Nucleotide-binding</keyword>
<dbReference type="FunFam" id="3.40.50.1760:FF:000001">
    <property type="entry name" value="Glutathione synthetase"/>
    <property type="match status" value="1"/>
</dbReference>
<comment type="pathway">
    <text evidence="2">Sulfur metabolism; glutathione biosynthesis; glutathione from L-cysteine and L-glutamate: step 2/2.</text>
</comment>
<evidence type="ECO:0000256" key="4">
    <source>
        <dbReference type="ARBA" id="ARBA00011738"/>
    </source>
</evidence>
<dbReference type="InterPro" id="IPR014042">
    <property type="entry name" value="Glutathione_synthase_a-hlx"/>
</dbReference>
<dbReference type="Pfam" id="PF03917">
    <property type="entry name" value="GSH_synth_ATP"/>
    <property type="match status" value="1"/>
</dbReference>
<dbReference type="InterPro" id="IPR005615">
    <property type="entry name" value="Glutathione_synthase"/>
</dbReference>
<reference evidence="15 16" key="1">
    <citation type="submission" date="2015-11" db="EMBL/GenBank/DDBJ databases">
        <title>Genomes and virulence difference between two physiological races of Phytophthora nicotianae.</title>
        <authorList>
            <person name="Liu H."/>
            <person name="Ma X."/>
            <person name="Yu H."/>
            <person name="Fang D."/>
            <person name="Li Y."/>
            <person name="Wang X."/>
            <person name="Wang W."/>
            <person name="Dong Y."/>
            <person name="Xiao B."/>
        </authorList>
    </citation>
    <scope>NUCLEOTIDE SEQUENCE [LARGE SCALE GENOMIC DNA]</scope>
    <source>
        <strain evidence="16">race 0</strain>
    </source>
</reference>
<dbReference type="Gene3D" id="3.30.1490.80">
    <property type="match status" value="1"/>
</dbReference>
<dbReference type="GO" id="GO:0005524">
    <property type="term" value="F:ATP binding"/>
    <property type="evidence" value="ECO:0007669"/>
    <property type="project" value="UniProtKB-KW"/>
</dbReference>
<evidence type="ECO:0000256" key="6">
    <source>
        <dbReference type="ARBA" id="ARBA00022598"/>
    </source>
</evidence>
<dbReference type="InterPro" id="IPR014049">
    <property type="entry name" value="Glutathione_synthase_N_euk"/>
</dbReference>
<dbReference type="GO" id="GO:0046872">
    <property type="term" value="F:metal ion binding"/>
    <property type="evidence" value="ECO:0007669"/>
    <property type="project" value="UniProtKB-KW"/>
</dbReference>
<dbReference type="NCBIfam" id="TIGR01986">
    <property type="entry name" value="glut_syn_euk"/>
    <property type="match status" value="1"/>
</dbReference>
<evidence type="ECO:0000256" key="2">
    <source>
        <dbReference type="ARBA" id="ARBA00004965"/>
    </source>
</evidence>
<evidence type="ECO:0000256" key="12">
    <source>
        <dbReference type="ARBA" id="ARBA00030403"/>
    </source>
</evidence>
<dbReference type="Proteomes" id="UP000052943">
    <property type="component" value="Unassembled WGS sequence"/>
</dbReference>
<dbReference type="PANTHER" id="PTHR11130:SF0">
    <property type="entry name" value="GLUTATHIONE SYNTHETASE"/>
    <property type="match status" value="1"/>
</dbReference>
<evidence type="ECO:0000313" key="15">
    <source>
        <dbReference type="EMBL" id="KUF80933.1"/>
    </source>
</evidence>
<accession>A0A0W8CA28</accession>
<dbReference type="Pfam" id="PF03199">
    <property type="entry name" value="GSH_synthase"/>
    <property type="match status" value="1"/>
</dbReference>
<dbReference type="AlphaFoldDB" id="A0A0W8CA28"/>
<evidence type="ECO:0000256" key="5">
    <source>
        <dbReference type="ARBA" id="ARBA00012214"/>
    </source>
</evidence>
<evidence type="ECO:0000256" key="13">
    <source>
        <dbReference type="SAM" id="MobiDB-lite"/>
    </source>
</evidence>
<dbReference type="EC" id="6.3.2.3" evidence="5"/>
<keyword evidence="11" id="KW-0460">Magnesium</keyword>
<dbReference type="STRING" id="4790.A0A0W8CA28"/>
<sequence length="931" mass="104345">MADLLAAVAATPHAAESEESGAVIGLSNTQLMDVKEQAIAYAAAHGLLVGWRDPSKPKDPTPAFTHIPLCLLPVQFPRAQFEHGVKLSPIYGRLVDRVSRDVEWLHSCVQSVVAEDAFTARLLELSRLVQKEGVQQKAYLGIHRSDYMLHEPQADVAGDSQRLLQVELNTISSSFACISSLVSGMHSFLVSRLGAEIPALEKHYGIPSAEYANALPQNDAIIELPNSLASAHKLYGVKDAVVMFVVQPNEANAIDQRWLEYNLWEHHGIRVLRRTMAEVDARGKLVERDGKRTLVIDEHEVSVAYFRSAYTPNDYPTEQEWAGRTLIERSYAIKCPSIAYHLAGTKKVQQVLAQPAVLRRFMAEEEAKELETSFAGLYGLEKDSATIEDVKKMAVANPRSYVLKPQREGGGNNLYGDEVAAAIQKMSPAELESYILMERIFPKENPAVLMRNSLTSSGPTISELGMFITSLFDGDEKEIVNKHAGHLLRTKLSGTDEGGVATGFSVMENTAAGRKDNSHLFNVVYDPRFDRFFLEDDDVYCSRNRSLERQKVSIPWEKWIIPPKSPPKRVRQDNVNSTAKDPASDSGSTAKDTKPQPVASVEVKNNLLTDNTSADEDTQISSLEVPTLDLSSGKPLAEDSAQIVERIPTDPVSAKPKKIREQDYTIHFERSNQDVANIMVSSVVNTKPNNENHVKWNGQVLHVKFPGLRLESENQSTTTKAEAQQREHLHGSAHDQWLASTYKFKNLMRIRAHADGLRRVNSANRFVAVSSSESSDSEEEMKTAIHEAEDENDLMPVFFRDDRVLFRAKGRLFKGTVRRRIPKSDFYNIRADNGSLFDAVIASKMELLDEPEEQPYYQYSKGDKILWVPDAYSNNSDEEELTYKAKIVHVHPLNRFDLLLRTGRVAKKVPYEQLRPRDESDFVSTATSRHR</sequence>
<dbReference type="SUPFAM" id="SSF56059">
    <property type="entry name" value="Glutathione synthetase ATP-binding domain-like"/>
    <property type="match status" value="1"/>
</dbReference>
<evidence type="ECO:0000256" key="11">
    <source>
        <dbReference type="ARBA" id="ARBA00022842"/>
    </source>
</evidence>
<evidence type="ECO:0000256" key="3">
    <source>
        <dbReference type="ARBA" id="ARBA00010385"/>
    </source>
</evidence>
<dbReference type="Gene3D" id="3.30.1490.50">
    <property type="match status" value="1"/>
</dbReference>
<comment type="caution">
    <text evidence="15">The sequence shown here is derived from an EMBL/GenBank/DDBJ whole genome shotgun (WGS) entry which is preliminary data.</text>
</comment>
<dbReference type="InterPro" id="IPR037013">
    <property type="entry name" value="GSH-S_sub-bd_sf"/>
</dbReference>
<feature type="domain" description="Glutathione synthase substrate-binding" evidence="14">
    <location>
        <begin position="240"/>
        <end position="343"/>
    </location>
</feature>
<dbReference type="InterPro" id="IPR016185">
    <property type="entry name" value="PreATP-grasp_dom_sf"/>
</dbReference>
<dbReference type="FunFam" id="3.30.1490.50:FF:000002">
    <property type="entry name" value="Glutathione synthetase"/>
    <property type="match status" value="1"/>
</dbReference>